<keyword evidence="4" id="KW-1133">Transmembrane helix</keyword>
<evidence type="ECO:0000256" key="1">
    <source>
        <dbReference type="ARBA" id="ARBA00022734"/>
    </source>
</evidence>
<evidence type="ECO:0000313" key="6">
    <source>
        <dbReference type="Proteomes" id="UP000694890"/>
    </source>
</evidence>
<dbReference type="Gene3D" id="1.20.5.1000">
    <property type="entry name" value="arf6 gtpase in complex with a specific effector, jip4"/>
    <property type="match status" value="1"/>
</dbReference>
<dbReference type="AlphaFoldDB" id="A0AAJ7QHV5"/>
<dbReference type="PANTHER" id="PTHR22803">
    <property type="entry name" value="MANNOSE, PHOSPHOLIPASE, LECTIN RECEPTOR RELATED"/>
    <property type="match status" value="1"/>
</dbReference>
<dbReference type="GeneID" id="108900137"/>
<name>A0AAJ7QHV5_LATCA</name>
<gene>
    <name evidence="7" type="primary">LOC108900137</name>
</gene>
<feature type="coiled-coil region" evidence="3">
    <location>
        <begin position="73"/>
        <end position="142"/>
    </location>
</feature>
<evidence type="ECO:0000259" key="5">
    <source>
        <dbReference type="PROSITE" id="PS50041"/>
    </source>
</evidence>
<dbReference type="InterPro" id="IPR016187">
    <property type="entry name" value="CTDL_fold"/>
</dbReference>
<dbReference type="InterPro" id="IPR033989">
    <property type="entry name" value="CD209-like_CTLD"/>
</dbReference>
<proteinExistence type="predicted"/>
<sequence length="463" mass="53425">MTVEYHASTVTNMDVEDSKIGYRQLLSDGSKFRYSAYVLRNSPYRIATVCLGLLCALLVVGAIGQSVHHQRVEQEQHNNLKAVVKEKENLQENLKTVQREKRNLEVIRDQLQENVKYISKRREQLEANNGLLTEETQNLKLSQSQLQTSNTALNKETEQLRASKTQLAANNNALSTAKDLLQKQYDSVVKRKNELQANYDSVTSEKNNLQNKFNNVTKSKEHLQMSYNDLIKNLEHLQDRYNFSNNEKDKLASSHQNLTLEKDTLQATFITLKKATDELRASYESLVQEKNELESNCKNVTMERDLLKVKIDNLTVERDLLQGQTVKLNATIQDKKCPTGWQKFQYSCYFTSVGKKNWLQSREYCQNKGADLAIINSRDEMTFINGLYGSEKEVWIGLTDEGVEGEWKWVDGTPLTTAYWGKDQPNSYNGRNQDCVEFWHRATGKGDWNDENCNIEQNWICEM</sequence>
<evidence type="ECO:0000256" key="3">
    <source>
        <dbReference type="SAM" id="Coils"/>
    </source>
</evidence>
<dbReference type="SUPFAM" id="SSF56436">
    <property type="entry name" value="C-type lectin-like"/>
    <property type="match status" value="1"/>
</dbReference>
<dbReference type="SMART" id="SM00034">
    <property type="entry name" value="CLECT"/>
    <property type="match status" value="1"/>
</dbReference>
<accession>A0AAJ7QHV5</accession>
<dbReference type="InterPro" id="IPR018378">
    <property type="entry name" value="C-type_lectin_CS"/>
</dbReference>
<organism evidence="6 7">
    <name type="scientific">Lates calcarifer</name>
    <name type="common">Barramundi</name>
    <name type="synonym">Holocentrus calcarifer</name>
    <dbReference type="NCBI Taxonomy" id="8187"/>
    <lineage>
        <taxon>Eukaryota</taxon>
        <taxon>Metazoa</taxon>
        <taxon>Chordata</taxon>
        <taxon>Craniata</taxon>
        <taxon>Vertebrata</taxon>
        <taxon>Euteleostomi</taxon>
        <taxon>Actinopterygii</taxon>
        <taxon>Neopterygii</taxon>
        <taxon>Teleostei</taxon>
        <taxon>Neoteleostei</taxon>
        <taxon>Acanthomorphata</taxon>
        <taxon>Carangaria</taxon>
        <taxon>Carangaria incertae sedis</taxon>
        <taxon>Centropomidae</taxon>
        <taxon>Lates</taxon>
    </lineage>
</organism>
<keyword evidence="4" id="KW-0812">Transmembrane</keyword>
<feature type="transmembrane region" description="Helical" evidence="4">
    <location>
        <begin position="44"/>
        <end position="64"/>
    </location>
</feature>
<protein>
    <submittedName>
        <fullName evidence="7">LOW QUALITY PROTEIN: CD209 antigen-like</fullName>
    </submittedName>
</protein>
<dbReference type="PROSITE" id="PS00615">
    <property type="entry name" value="C_TYPE_LECTIN_1"/>
    <property type="match status" value="1"/>
</dbReference>
<dbReference type="Gene3D" id="1.20.5.400">
    <property type="match status" value="2"/>
</dbReference>
<evidence type="ECO:0000256" key="2">
    <source>
        <dbReference type="ARBA" id="ARBA00023157"/>
    </source>
</evidence>
<dbReference type="PROSITE" id="PS50041">
    <property type="entry name" value="C_TYPE_LECTIN_2"/>
    <property type="match status" value="1"/>
</dbReference>
<dbReference type="Pfam" id="PF00059">
    <property type="entry name" value="Lectin_C"/>
    <property type="match status" value="1"/>
</dbReference>
<evidence type="ECO:0000256" key="4">
    <source>
        <dbReference type="SAM" id="Phobius"/>
    </source>
</evidence>
<keyword evidence="4" id="KW-0472">Membrane</keyword>
<dbReference type="RefSeq" id="XP_018556515.1">
    <property type="nucleotide sequence ID" value="XM_018700999.2"/>
</dbReference>
<dbReference type="Proteomes" id="UP000694890">
    <property type="component" value="Linkage group LG5"/>
</dbReference>
<dbReference type="InterPro" id="IPR016186">
    <property type="entry name" value="C-type_lectin-like/link_sf"/>
</dbReference>
<keyword evidence="3" id="KW-0175">Coiled coil</keyword>
<dbReference type="CDD" id="cd03590">
    <property type="entry name" value="CLECT_DC-SIGN_like"/>
    <property type="match status" value="1"/>
</dbReference>
<dbReference type="GO" id="GO:0030246">
    <property type="term" value="F:carbohydrate binding"/>
    <property type="evidence" value="ECO:0007669"/>
    <property type="project" value="UniProtKB-KW"/>
</dbReference>
<keyword evidence="1" id="KW-0430">Lectin</keyword>
<feature type="domain" description="C-type lectin" evidence="5">
    <location>
        <begin position="344"/>
        <end position="462"/>
    </location>
</feature>
<dbReference type="Gene3D" id="3.10.100.10">
    <property type="entry name" value="Mannose-Binding Protein A, subunit A"/>
    <property type="match status" value="1"/>
</dbReference>
<evidence type="ECO:0000313" key="7">
    <source>
        <dbReference type="RefSeq" id="XP_018556515.1"/>
    </source>
</evidence>
<dbReference type="InterPro" id="IPR001304">
    <property type="entry name" value="C-type_lectin-like"/>
</dbReference>
<keyword evidence="2" id="KW-1015">Disulfide bond</keyword>
<feature type="coiled-coil region" evidence="3">
    <location>
        <begin position="178"/>
        <end position="310"/>
    </location>
</feature>
<reference evidence="7" key="1">
    <citation type="submission" date="2025-08" db="UniProtKB">
        <authorList>
            <consortium name="RefSeq"/>
        </authorList>
    </citation>
    <scope>IDENTIFICATION</scope>
    <source>
        <tissue evidence="7">Brain</tissue>
    </source>
</reference>
<dbReference type="KEGG" id="lcf:108900137"/>
<dbReference type="InterPro" id="IPR050111">
    <property type="entry name" value="C-type_lectin/snaclec_domain"/>
</dbReference>